<comment type="function">
    <text evidence="16">Involved in autophagy. Regulates early events but also late events of autophagosome formation through direct interaction with Atg16L1. Required for the formation of the autophagosome-like double-membrane structure that surrounds the Salmonella-containing vacuole (SCV) during S.typhimurium infection and subsequent xenophagy. Involved in repair of DNA damage caused by ionizing radiation, which subsequently improves cell survival by decreasing apoptosis. Inhibits PTK2/FAK1 and PTK2B/PYK2 kinase activity, affecting their downstream signaling pathways. Plays a role as a modulator of TGF-beta-signaling by restricting substrate specificity of RNF111. Functions as a DNA-binding transcription factor. Is a potent regulator of the RB1 pathway through induction of RB1 expression. Plays a crucial role in muscular differentiation. Plays an indispensable role in fetal hematopoiesis and in the regulation of neuronal homeostasis.</text>
</comment>
<dbReference type="GO" id="GO:0000407">
    <property type="term" value="C:phagophore assembly site"/>
    <property type="evidence" value="ECO:0007669"/>
    <property type="project" value="UniProtKB-SubCell"/>
</dbReference>
<evidence type="ECO:0000256" key="8">
    <source>
        <dbReference type="ARBA" id="ARBA00022927"/>
    </source>
</evidence>
<dbReference type="GO" id="GO:1990316">
    <property type="term" value="C:Atg1/ULK1 kinase complex"/>
    <property type="evidence" value="ECO:0007669"/>
    <property type="project" value="UniProtKB-ARBA"/>
</dbReference>
<protein>
    <recommendedName>
        <fullName evidence="17">RB1-inducible coiled-coil protein 1</fullName>
    </recommendedName>
    <alternativeName>
        <fullName evidence="18">FAK family kinase-interacting protein of 200 kDa</fullName>
    </alternativeName>
</protein>
<keyword evidence="5" id="KW-0813">Transport</keyword>
<evidence type="ECO:0000256" key="13">
    <source>
        <dbReference type="ARBA" id="ARBA00023228"/>
    </source>
</evidence>
<evidence type="ECO:0000259" key="22">
    <source>
        <dbReference type="Pfam" id="PF10377"/>
    </source>
</evidence>
<feature type="coiled-coil region" evidence="19">
    <location>
        <begin position="1352"/>
        <end position="1404"/>
    </location>
</feature>
<evidence type="ECO:0000256" key="18">
    <source>
        <dbReference type="ARBA" id="ARBA00080154"/>
    </source>
</evidence>
<dbReference type="FunFam" id="3.10.20.90:FF:000049">
    <property type="entry name" value="RB1-inducible coiled-coil protein 1 isoform X1"/>
    <property type="match status" value="1"/>
</dbReference>
<dbReference type="PANTHER" id="PTHR13222:SF1">
    <property type="entry name" value="RB1-INDUCIBLE COILED-COIL PROTEIN 1"/>
    <property type="match status" value="1"/>
</dbReference>
<keyword evidence="10" id="KW-0805">Transcription regulation</keyword>
<evidence type="ECO:0000256" key="15">
    <source>
        <dbReference type="ARBA" id="ARBA00023306"/>
    </source>
</evidence>
<keyword evidence="15" id="KW-0131">Cell cycle</keyword>
<dbReference type="InterPro" id="IPR045326">
    <property type="entry name" value="ATG17-like_dom"/>
</dbReference>
<name>A0ABD3W6Y0_SINWO</name>
<evidence type="ECO:0000256" key="17">
    <source>
        <dbReference type="ARBA" id="ARBA00069790"/>
    </source>
</evidence>
<feature type="coiled-coil region" evidence="19">
    <location>
        <begin position="1448"/>
        <end position="1475"/>
    </location>
</feature>
<feature type="compositionally biased region" description="Basic and acidic residues" evidence="20">
    <location>
        <begin position="634"/>
        <end position="647"/>
    </location>
</feature>
<gene>
    <name evidence="23" type="ORF">ACJMK2_042086</name>
</gene>
<accession>A0ABD3W6Y0</accession>
<evidence type="ECO:0000256" key="10">
    <source>
        <dbReference type="ARBA" id="ARBA00023015"/>
    </source>
</evidence>
<feature type="coiled-coil region" evidence="19">
    <location>
        <begin position="864"/>
        <end position="960"/>
    </location>
</feature>
<dbReference type="EMBL" id="JBJQND010000008">
    <property type="protein sequence ID" value="KAL3869401.1"/>
    <property type="molecule type" value="Genomic_DNA"/>
</dbReference>
<dbReference type="GO" id="GO:0008285">
    <property type="term" value="P:negative regulation of cell population proliferation"/>
    <property type="evidence" value="ECO:0007669"/>
    <property type="project" value="UniProtKB-ARBA"/>
</dbReference>
<feature type="domain" description="Autophagy protein ATG17-like" evidence="21">
    <location>
        <begin position="128"/>
        <end position="475"/>
    </location>
</feature>
<dbReference type="Pfam" id="PF10377">
    <property type="entry name" value="ATG11"/>
    <property type="match status" value="1"/>
</dbReference>
<evidence type="ECO:0000256" key="20">
    <source>
        <dbReference type="SAM" id="MobiDB-lite"/>
    </source>
</evidence>
<evidence type="ECO:0000256" key="5">
    <source>
        <dbReference type="ARBA" id="ARBA00022448"/>
    </source>
</evidence>
<dbReference type="Proteomes" id="UP001634394">
    <property type="component" value="Unassembled WGS sequence"/>
</dbReference>
<feature type="compositionally biased region" description="Polar residues" evidence="20">
    <location>
        <begin position="648"/>
        <end position="662"/>
    </location>
</feature>
<comment type="subcellular location">
    <subcellularLocation>
        <location evidence="4">Cytoplasm</location>
        <location evidence="4">Cytosol</location>
    </subcellularLocation>
    <subcellularLocation>
        <location evidence="3">Lysosome</location>
    </subcellularLocation>
    <subcellularLocation>
        <location evidence="1">Nucleus</location>
    </subcellularLocation>
    <subcellularLocation>
        <location evidence="2">Preautophagosomal structure</location>
    </subcellularLocation>
</comment>
<evidence type="ECO:0000256" key="3">
    <source>
        <dbReference type="ARBA" id="ARBA00004371"/>
    </source>
</evidence>
<keyword evidence="7" id="KW-0597">Phosphoprotein</keyword>
<dbReference type="CDD" id="cd17060">
    <property type="entry name" value="Ubl_RB1CC1"/>
    <property type="match status" value="1"/>
</dbReference>
<evidence type="ECO:0000313" key="23">
    <source>
        <dbReference type="EMBL" id="KAL3869401.1"/>
    </source>
</evidence>
<dbReference type="InterPro" id="IPR019460">
    <property type="entry name" value="Atg11_C"/>
</dbReference>
<evidence type="ECO:0000256" key="1">
    <source>
        <dbReference type="ARBA" id="ARBA00004123"/>
    </source>
</evidence>
<dbReference type="GO" id="GO:0005829">
    <property type="term" value="C:cytosol"/>
    <property type="evidence" value="ECO:0007669"/>
    <property type="project" value="UniProtKB-SubCell"/>
</dbReference>
<dbReference type="Pfam" id="PF04108">
    <property type="entry name" value="ATG17_like"/>
    <property type="match status" value="1"/>
</dbReference>
<dbReference type="GO" id="GO:0031090">
    <property type="term" value="C:organelle membrane"/>
    <property type="evidence" value="ECO:0007669"/>
    <property type="project" value="UniProtKB-ARBA"/>
</dbReference>
<proteinExistence type="predicted"/>
<feature type="domain" description="Autophagy-related protein 11 C-terminal" evidence="22">
    <location>
        <begin position="1479"/>
        <end position="1582"/>
    </location>
</feature>
<reference evidence="23 24" key="1">
    <citation type="submission" date="2024-11" db="EMBL/GenBank/DDBJ databases">
        <title>Chromosome-level genome assembly of the freshwater bivalve Anodonta woodiana.</title>
        <authorList>
            <person name="Chen X."/>
        </authorList>
    </citation>
    <scope>NUCLEOTIDE SEQUENCE [LARGE SCALE GENOMIC DNA]</scope>
    <source>
        <strain evidence="23">MN2024</strain>
        <tissue evidence="23">Gills</tissue>
    </source>
</reference>
<feature type="coiled-coil region" evidence="19">
    <location>
        <begin position="984"/>
        <end position="1067"/>
    </location>
</feature>
<dbReference type="GO" id="GO:0015031">
    <property type="term" value="P:protein transport"/>
    <property type="evidence" value="ECO:0007669"/>
    <property type="project" value="UniProtKB-KW"/>
</dbReference>
<evidence type="ECO:0000256" key="12">
    <source>
        <dbReference type="ARBA" id="ARBA00023163"/>
    </source>
</evidence>
<comment type="caution">
    <text evidence="23">The sequence shown here is derived from an EMBL/GenBank/DDBJ whole genome shotgun (WGS) entry which is preliminary data.</text>
</comment>
<evidence type="ECO:0000256" key="11">
    <source>
        <dbReference type="ARBA" id="ARBA00023054"/>
    </source>
</evidence>
<keyword evidence="11 19" id="KW-0175">Coiled coil</keyword>
<keyword evidence="12" id="KW-0804">Transcription</keyword>
<organism evidence="23 24">
    <name type="scientific">Sinanodonta woodiana</name>
    <name type="common">Chinese pond mussel</name>
    <name type="synonym">Anodonta woodiana</name>
    <dbReference type="NCBI Taxonomy" id="1069815"/>
    <lineage>
        <taxon>Eukaryota</taxon>
        <taxon>Metazoa</taxon>
        <taxon>Spiralia</taxon>
        <taxon>Lophotrochozoa</taxon>
        <taxon>Mollusca</taxon>
        <taxon>Bivalvia</taxon>
        <taxon>Autobranchia</taxon>
        <taxon>Heteroconchia</taxon>
        <taxon>Palaeoheterodonta</taxon>
        <taxon>Unionida</taxon>
        <taxon>Unionoidea</taxon>
        <taxon>Unionidae</taxon>
        <taxon>Unioninae</taxon>
        <taxon>Sinanodonta</taxon>
    </lineage>
</organism>
<evidence type="ECO:0000256" key="19">
    <source>
        <dbReference type="SAM" id="Coils"/>
    </source>
</evidence>
<dbReference type="PANTHER" id="PTHR13222">
    <property type="entry name" value="RB1-INDUCIBLE COILED-COIL"/>
    <property type="match status" value="1"/>
</dbReference>
<evidence type="ECO:0000256" key="14">
    <source>
        <dbReference type="ARBA" id="ARBA00023242"/>
    </source>
</evidence>
<keyword evidence="6" id="KW-0963">Cytoplasm</keyword>
<keyword evidence="24" id="KW-1185">Reference proteome</keyword>
<keyword evidence="13" id="KW-0458">Lysosome</keyword>
<sequence length="1596" mass="182238">MLYVFYVDTGTMITFEMDLALESVSKLQGAIARACRIPEDKQVLLISGGESLDPNATVGKYHAGTDTNPIFLFNKSTIEAAIPPSPSVNYGSDIDLQGQVEGSLLMPPAYETVHSRSKLAQKFSDVDKEELIACERLVHDQHLQHQGWAAVVANLEDITVALHQRSELFQEAYANYMANRASYRQLLSRISDSLHLLAKIPVLPCLLQQCEFNLLSSQASVVKSVAPTITDQQDMQEVSQTLYNWISSQDPHHSLQDMVDQCIKTTQQLDSTVGENQYLEVQLLFKEVNNENMKEVKGLEDRLYGLDQMMSAARKIVEEQSELAKGFSHNQNRASDLGDKSVLPDLCASHKKQLLQILKHHKNLREIKKKCRMAKEDLSGNLHTRLRWVMYVEKKISDVDGKLMIYHESLKRLCKRLDILQQINDAPQVYAQLIVEAVRRKQFSSQFLQWARGLALESSTVHSEEVRRRDSFLVALGRHFLQSLFPGLEDIPPNFATEAPPDFDERLPCITESEITMLKDAVPELSELLNVQHAREVWTLGDFRTTKDSSVQWVDMSDHDLLHVPCSSSINSSDIDIIHSEHQLTSMEGTSISLVDEVAELVEESGLMTKPDLTKSITMETKEFPLPKCLSESLTRKMKEGHRKSVDSTDGNIQRSFESSGGSDKLQKSGGEQGVKGEGSSENVAQTAKSTSTSQKQVIISPVTSPDLETSQEFTTADFYIDESMPSSIGDSPPCKGIIDEKKDSVKALIEKCQQCEKLQAELKNTQLCLTAAECKIKTLSEIINDKLRNIQADLQQLEKNVSSENDSFLKQFQEVQQSIVLAVVKYDLWNEQTNKENIFKLKNEFSDRRRILEERLSNECTKTTTLETQISSAEATLVELEQNCNKEIERLKDEKEQCECSLRAELEELKKAGALELEIEVDRIRAEMEERQKELEDDLEKKEKELNSMRENLHLIHMNKVKLEESLTTKFQKEKDQICDILEKNYKEKLDNAIWQREEAERRHREMIEMVTQGHNEEMQHVKNEMLEENRKSLDLMRATLNENYMQELQKLKQKMSEEKENEILSMEEAIRAKYDHDLSQLLSTVNADRDILIAELEHFTKRQYSDFQCQSEPSSVSEINCQTDLTSLYQSESQIQTEEPQISETYCQTNQTFLSQCETHAQTEAASQCQISMQTETLDQIQTYSQTEAGSNSSVQTNTIEHSQMSVQTSIVEQAQISVQTEIALSQTSQMEEFQILETSVQTEAFQVAEISVQTEAFQISETSVQTEHIQNETLFQRDNVVQMENAVSDLPLQIVEEYEMKLRNLQALHESMTNDLVSKLEKEKEVSSSLRSSITNITAEKQVTFNEALNKISQEKDRVIEEMKKAEAELKMQIELDKDLINKLEAERTNAERKYQASLHEKMHEHAAEDLDLEGELARQQFSQYQPHDLGMSEIYVSAVQTSYEAEFQQKLRSLEEAIKLKDEEISKMQQKMMDLSMTTSTRSFVQDKVSITSCNVGDLVLLCLDERHDQYVVFTVGNTLHFLHTDCLDTLGLKMGPSEARKPWVLAEITDKEYCQAKKAQNRFKVPEGTRFYRVKAKPWSREPSRQANLPL</sequence>
<feature type="coiled-coil region" evidence="19">
    <location>
        <begin position="739"/>
        <end position="808"/>
    </location>
</feature>
<evidence type="ECO:0000259" key="21">
    <source>
        <dbReference type="Pfam" id="PF04108"/>
    </source>
</evidence>
<evidence type="ECO:0000256" key="4">
    <source>
        <dbReference type="ARBA" id="ARBA00004514"/>
    </source>
</evidence>
<dbReference type="GO" id="GO:0005634">
    <property type="term" value="C:nucleus"/>
    <property type="evidence" value="ECO:0007669"/>
    <property type="project" value="UniProtKB-SubCell"/>
</dbReference>
<evidence type="ECO:0000256" key="7">
    <source>
        <dbReference type="ARBA" id="ARBA00022553"/>
    </source>
</evidence>
<dbReference type="GO" id="GO:0005764">
    <property type="term" value="C:lysosome"/>
    <property type="evidence" value="ECO:0007669"/>
    <property type="project" value="UniProtKB-SubCell"/>
</dbReference>
<dbReference type="GO" id="GO:0016236">
    <property type="term" value="P:macroautophagy"/>
    <property type="evidence" value="ECO:0007669"/>
    <property type="project" value="UniProtKB-ARBA"/>
</dbReference>
<keyword evidence="8" id="KW-0653">Protein transport</keyword>
<evidence type="ECO:0000256" key="6">
    <source>
        <dbReference type="ARBA" id="ARBA00022490"/>
    </source>
</evidence>
<evidence type="ECO:0000256" key="2">
    <source>
        <dbReference type="ARBA" id="ARBA00004329"/>
    </source>
</evidence>
<keyword evidence="14" id="KW-0539">Nucleus</keyword>
<dbReference type="GO" id="GO:0019901">
    <property type="term" value="F:protein kinase binding"/>
    <property type="evidence" value="ECO:0007669"/>
    <property type="project" value="UniProtKB-ARBA"/>
</dbReference>
<dbReference type="Gene3D" id="3.10.20.90">
    <property type="entry name" value="Phosphatidylinositol 3-kinase Catalytic Subunit, Chain A, domain 1"/>
    <property type="match status" value="1"/>
</dbReference>
<keyword evidence="9" id="KW-0072">Autophagy</keyword>
<feature type="region of interest" description="Disordered" evidence="20">
    <location>
        <begin position="633"/>
        <end position="693"/>
    </location>
</feature>
<dbReference type="InterPro" id="IPR040040">
    <property type="entry name" value="ATG11"/>
</dbReference>
<feature type="compositionally biased region" description="Polar residues" evidence="20">
    <location>
        <begin position="680"/>
        <end position="693"/>
    </location>
</feature>
<evidence type="ECO:0000313" key="24">
    <source>
        <dbReference type="Proteomes" id="UP001634394"/>
    </source>
</evidence>
<evidence type="ECO:0000256" key="9">
    <source>
        <dbReference type="ARBA" id="ARBA00023006"/>
    </source>
</evidence>
<evidence type="ECO:0000256" key="16">
    <source>
        <dbReference type="ARBA" id="ARBA00053494"/>
    </source>
</evidence>